<organism evidence="1">
    <name type="scientific">Rhizophora mucronata</name>
    <name type="common">Asiatic mangrove</name>
    <dbReference type="NCBI Taxonomy" id="61149"/>
    <lineage>
        <taxon>Eukaryota</taxon>
        <taxon>Viridiplantae</taxon>
        <taxon>Streptophyta</taxon>
        <taxon>Embryophyta</taxon>
        <taxon>Tracheophyta</taxon>
        <taxon>Spermatophyta</taxon>
        <taxon>Magnoliopsida</taxon>
        <taxon>eudicotyledons</taxon>
        <taxon>Gunneridae</taxon>
        <taxon>Pentapetalae</taxon>
        <taxon>rosids</taxon>
        <taxon>fabids</taxon>
        <taxon>Malpighiales</taxon>
        <taxon>Rhizophoraceae</taxon>
        <taxon>Rhizophora</taxon>
    </lineage>
</organism>
<reference evidence="1" key="1">
    <citation type="submission" date="2018-02" db="EMBL/GenBank/DDBJ databases">
        <title>Rhizophora mucronata_Transcriptome.</title>
        <authorList>
            <person name="Meera S.P."/>
            <person name="Sreeshan A."/>
            <person name="Augustine A."/>
        </authorList>
    </citation>
    <scope>NUCLEOTIDE SEQUENCE</scope>
    <source>
        <tissue evidence="1">Leaf</tissue>
    </source>
</reference>
<evidence type="ECO:0000313" key="1">
    <source>
        <dbReference type="EMBL" id="MBX72201.1"/>
    </source>
</evidence>
<protein>
    <submittedName>
        <fullName evidence="1">Uncharacterized protein</fullName>
    </submittedName>
</protein>
<accession>A0A2P2QZ59</accession>
<proteinExistence type="predicted"/>
<name>A0A2P2QZ59_RHIMU</name>
<dbReference type="EMBL" id="GGEC01091717">
    <property type="protein sequence ID" value="MBX72201.1"/>
    <property type="molecule type" value="Transcribed_RNA"/>
</dbReference>
<sequence length="9" mass="991">MTSPKSLDL</sequence>